<protein>
    <submittedName>
        <fullName evidence="2">Uncharacterized protein</fullName>
    </submittedName>
</protein>
<accession>A0A3P7P791</accession>
<organism evidence="2 3">
    <name type="scientific">Dibothriocephalus latus</name>
    <name type="common">Fish tapeworm</name>
    <name type="synonym">Diphyllobothrium latum</name>
    <dbReference type="NCBI Taxonomy" id="60516"/>
    <lineage>
        <taxon>Eukaryota</taxon>
        <taxon>Metazoa</taxon>
        <taxon>Spiralia</taxon>
        <taxon>Lophotrochozoa</taxon>
        <taxon>Platyhelminthes</taxon>
        <taxon>Cestoda</taxon>
        <taxon>Eucestoda</taxon>
        <taxon>Diphyllobothriidea</taxon>
        <taxon>Diphyllobothriidae</taxon>
        <taxon>Dibothriocephalus</taxon>
    </lineage>
</organism>
<reference evidence="2 3" key="1">
    <citation type="submission" date="2018-11" db="EMBL/GenBank/DDBJ databases">
        <authorList>
            <consortium name="Pathogen Informatics"/>
        </authorList>
    </citation>
    <scope>NUCLEOTIDE SEQUENCE [LARGE SCALE GENOMIC DNA]</scope>
</reference>
<proteinExistence type="predicted"/>
<keyword evidence="3" id="KW-1185">Reference proteome</keyword>
<dbReference type="EMBL" id="UYRU01120662">
    <property type="protein sequence ID" value="VDN49400.1"/>
    <property type="molecule type" value="Genomic_DNA"/>
</dbReference>
<evidence type="ECO:0000313" key="2">
    <source>
        <dbReference type="EMBL" id="VDN49400.1"/>
    </source>
</evidence>
<dbReference type="Proteomes" id="UP000281553">
    <property type="component" value="Unassembled WGS sequence"/>
</dbReference>
<evidence type="ECO:0000256" key="1">
    <source>
        <dbReference type="SAM" id="MobiDB-lite"/>
    </source>
</evidence>
<sequence length="53" mass="5352">MELSSRLKSASSTIEQSLGLAGCESYSATPPPPPGSSSYSDIYPPGCPPPPGV</sequence>
<name>A0A3P7P791_DIBLA</name>
<dbReference type="AlphaFoldDB" id="A0A3P7P791"/>
<evidence type="ECO:0000313" key="3">
    <source>
        <dbReference type="Proteomes" id="UP000281553"/>
    </source>
</evidence>
<feature type="region of interest" description="Disordered" evidence="1">
    <location>
        <begin position="23"/>
        <end position="53"/>
    </location>
</feature>
<gene>
    <name evidence="2" type="ORF">DILT_LOCUS19761</name>
</gene>